<dbReference type="AlphaFoldDB" id="L8HJW3"/>
<reference evidence="2 3" key="1">
    <citation type="journal article" date="2013" name="Genome Biol.">
        <title>Genome of Acanthamoeba castellanii highlights extensive lateral gene transfer and early evolution of tyrosine kinase signaling.</title>
        <authorList>
            <person name="Clarke M."/>
            <person name="Lohan A.J."/>
            <person name="Liu B."/>
            <person name="Lagkouvardos I."/>
            <person name="Roy S."/>
            <person name="Zafar N."/>
            <person name="Bertelli C."/>
            <person name="Schilde C."/>
            <person name="Kianianmomeni A."/>
            <person name="Burglin T.R."/>
            <person name="Frech C."/>
            <person name="Turcotte B."/>
            <person name="Kopec K.O."/>
            <person name="Synnott J.M."/>
            <person name="Choo C."/>
            <person name="Paponov I."/>
            <person name="Finkler A."/>
            <person name="Soon Heng Tan C."/>
            <person name="Hutchins A.P."/>
            <person name="Weinmeier T."/>
            <person name="Rattei T."/>
            <person name="Chu J.S."/>
            <person name="Gimenez G."/>
            <person name="Irimia M."/>
            <person name="Rigden D.J."/>
            <person name="Fitzpatrick D.A."/>
            <person name="Lorenzo-Morales J."/>
            <person name="Bateman A."/>
            <person name="Chiu C.H."/>
            <person name="Tang P."/>
            <person name="Hegemann P."/>
            <person name="Fromm H."/>
            <person name="Raoult D."/>
            <person name="Greub G."/>
            <person name="Miranda-Saavedra D."/>
            <person name="Chen N."/>
            <person name="Nash P."/>
            <person name="Ginger M.L."/>
            <person name="Horn M."/>
            <person name="Schaap P."/>
            <person name="Caler L."/>
            <person name="Loftus B."/>
        </authorList>
    </citation>
    <scope>NUCLEOTIDE SEQUENCE [LARGE SCALE GENOMIC DNA]</scope>
    <source>
        <strain evidence="2 3">Neff</strain>
    </source>
</reference>
<keyword evidence="3" id="KW-1185">Reference proteome</keyword>
<evidence type="ECO:0000313" key="2">
    <source>
        <dbReference type="EMBL" id="ELR24666.1"/>
    </source>
</evidence>
<protein>
    <recommendedName>
        <fullName evidence="4">WW-binding domain-containing protein</fullName>
    </recommendedName>
</protein>
<evidence type="ECO:0000313" key="3">
    <source>
        <dbReference type="Proteomes" id="UP000011083"/>
    </source>
</evidence>
<gene>
    <name evidence="2" type="ORF">ACA1_172930</name>
</gene>
<feature type="compositionally biased region" description="Basic and acidic residues" evidence="1">
    <location>
        <begin position="1"/>
        <end position="10"/>
    </location>
</feature>
<evidence type="ECO:0008006" key="4">
    <source>
        <dbReference type="Google" id="ProtNLM"/>
    </source>
</evidence>
<dbReference type="GeneID" id="14925690"/>
<proteinExistence type="predicted"/>
<dbReference type="VEuPathDB" id="AmoebaDB:ACA1_172930"/>
<dbReference type="RefSeq" id="XP_004356566.1">
    <property type="nucleotide sequence ID" value="XM_004356513.1"/>
</dbReference>
<dbReference type="Proteomes" id="UP000011083">
    <property type="component" value="Unassembled WGS sequence"/>
</dbReference>
<dbReference type="KEGG" id="acan:ACA1_172930"/>
<name>L8HJW3_ACACF</name>
<organism evidence="2 3">
    <name type="scientific">Acanthamoeba castellanii (strain ATCC 30010 / Neff)</name>
    <dbReference type="NCBI Taxonomy" id="1257118"/>
    <lineage>
        <taxon>Eukaryota</taxon>
        <taxon>Amoebozoa</taxon>
        <taxon>Discosea</taxon>
        <taxon>Longamoebia</taxon>
        <taxon>Centramoebida</taxon>
        <taxon>Acanthamoebidae</taxon>
        <taxon>Acanthamoeba</taxon>
    </lineage>
</organism>
<accession>L8HJW3</accession>
<evidence type="ECO:0000256" key="1">
    <source>
        <dbReference type="SAM" id="MobiDB-lite"/>
    </source>
</evidence>
<feature type="region of interest" description="Disordered" evidence="1">
    <location>
        <begin position="1"/>
        <end position="52"/>
    </location>
</feature>
<sequence length="89" mass="10164">MAHAEGDTASRKRRTREEDEELAQATSTTTSTRADHEGHPSGRRKRVRESSAEVDPLFNTWNYWKVPLETELEELDDDSDEDGTGMRLT</sequence>
<dbReference type="EMBL" id="KB007811">
    <property type="protein sequence ID" value="ELR24666.1"/>
    <property type="molecule type" value="Genomic_DNA"/>
</dbReference>